<evidence type="ECO:0000313" key="3">
    <source>
        <dbReference type="EMBL" id="EMF13513.1"/>
    </source>
</evidence>
<evidence type="ECO:0000259" key="2">
    <source>
        <dbReference type="Pfam" id="PF25907"/>
    </source>
</evidence>
<dbReference type="OMA" id="IPYTQCL"/>
<feature type="domain" description="DUF7962" evidence="2">
    <location>
        <begin position="128"/>
        <end position="243"/>
    </location>
</feature>
<dbReference type="GeneID" id="27902279"/>
<protein>
    <submittedName>
        <fullName evidence="3">Uncharacterized protein</fullName>
    </submittedName>
</protein>
<dbReference type="InterPro" id="IPR004045">
    <property type="entry name" value="Glutathione_S-Trfase_N"/>
</dbReference>
<dbReference type="CDD" id="cd00299">
    <property type="entry name" value="GST_C_family"/>
    <property type="match status" value="1"/>
</dbReference>
<feature type="domain" description="GST N-terminal" evidence="1">
    <location>
        <begin position="22"/>
        <end position="96"/>
    </location>
</feature>
<sequence length="344" mass="38505">MTMSGMNDNNNNNDNDNNNIVLFHYRASPYGRRVTAYLALRNIPYAECIQPPMLPRPDMEALGIKYRRSPVMAIGRDVYVDTRIIITKLEELFPASSAHPGLSTPDTIGLANLLSKFVVDGGVFKRVVSQIPQDLPMLKDPKWQKDRSEFRDADQKRNPHLVRPEGTVHLRQCFDIVEALLADGRMWIGATPAISLADLEGAWVLDWFLGDLMPDQAFFSPRHYPKVHAWRSRYSEAVEAAKKRAQKPVRLQGSQAVEAVTSSGFQDRDLEVDAADPLKLLKGDYVKVFPTDGGGSHQDSGRLIKLTKDEVAVAVQARSGADVHIHAPRWAFRVIQANRDGARL</sequence>
<dbReference type="EMBL" id="KB456263">
    <property type="protein sequence ID" value="EMF13513.1"/>
    <property type="molecule type" value="Genomic_DNA"/>
</dbReference>
<dbReference type="HOGENOM" id="CLU_039745_0_0_1"/>
<dbReference type="STRING" id="692275.M3CI77"/>
<organism evidence="3 4">
    <name type="scientific">Sphaerulina musiva (strain SO2202)</name>
    <name type="common">Poplar stem canker fungus</name>
    <name type="synonym">Septoria musiva</name>
    <dbReference type="NCBI Taxonomy" id="692275"/>
    <lineage>
        <taxon>Eukaryota</taxon>
        <taxon>Fungi</taxon>
        <taxon>Dikarya</taxon>
        <taxon>Ascomycota</taxon>
        <taxon>Pezizomycotina</taxon>
        <taxon>Dothideomycetes</taxon>
        <taxon>Dothideomycetidae</taxon>
        <taxon>Mycosphaerellales</taxon>
        <taxon>Mycosphaerellaceae</taxon>
        <taxon>Sphaerulina</taxon>
    </lineage>
</organism>
<dbReference type="SUPFAM" id="SSF52833">
    <property type="entry name" value="Thioredoxin-like"/>
    <property type="match status" value="1"/>
</dbReference>
<dbReference type="Proteomes" id="UP000016931">
    <property type="component" value="Unassembled WGS sequence"/>
</dbReference>
<dbReference type="Gene3D" id="3.40.30.110">
    <property type="match status" value="2"/>
</dbReference>
<dbReference type="OrthoDB" id="202840at2759"/>
<dbReference type="eggNOG" id="ENOG502S039">
    <property type="taxonomic scope" value="Eukaryota"/>
</dbReference>
<accession>M3CI77</accession>
<dbReference type="AlphaFoldDB" id="M3CI77"/>
<gene>
    <name evidence="3" type="ORF">SEPMUDRAFT_148779</name>
</gene>
<name>M3CI77_SPHMS</name>
<dbReference type="InterPro" id="IPR036282">
    <property type="entry name" value="Glutathione-S-Trfase_C_sf"/>
</dbReference>
<evidence type="ECO:0000259" key="1">
    <source>
        <dbReference type="Pfam" id="PF13417"/>
    </source>
</evidence>
<dbReference type="SUPFAM" id="SSF47616">
    <property type="entry name" value="GST C-terminal domain-like"/>
    <property type="match status" value="1"/>
</dbReference>
<keyword evidence="4" id="KW-1185">Reference proteome</keyword>
<dbReference type="Pfam" id="PF13417">
    <property type="entry name" value="GST_N_3"/>
    <property type="match status" value="1"/>
</dbReference>
<dbReference type="Pfam" id="PF25907">
    <property type="entry name" value="DUF7962"/>
    <property type="match status" value="1"/>
</dbReference>
<dbReference type="InterPro" id="IPR036249">
    <property type="entry name" value="Thioredoxin-like_sf"/>
</dbReference>
<dbReference type="CDD" id="cd00570">
    <property type="entry name" value="GST_N_family"/>
    <property type="match status" value="1"/>
</dbReference>
<evidence type="ECO:0000313" key="4">
    <source>
        <dbReference type="Proteomes" id="UP000016931"/>
    </source>
</evidence>
<dbReference type="InterPro" id="IPR058268">
    <property type="entry name" value="DUF7962"/>
</dbReference>
<reference evidence="3 4" key="1">
    <citation type="journal article" date="2012" name="PLoS Pathog.">
        <title>Diverse lifestyles and strategies of plant pathogenesis encoded in the genomes of eighteen Dothideomycetes fungi.</title>
        <authorList>
            <person name="Ohm R.A."/>
            <person name="Feau N."/>
            <person name="Henrissat B."/>
            <person name="Schoch C.L."/>
            <person name="Horwitz B.A."/>
            <person name="Barry K.W."/>
            <person name="Condon B.J."/>
            <person name="Copeland A.C."/>
            <person name="Dhillon B."/>
            <person name="Glaser F."/>
            <person name="Hesse C.N."/>
            <person name="Kosti I."/>
            <person name="LaButti K."/>
            <person name="Lindquist E.A."/>
            <person name="Lucas S."/>
            <person name="Salamov A.A."/>
            <person name="Bradshaw R.E."/>
            <person name="Ciuffetti L."/>
            <person name="Hamelin R.C."/>
            <person name="Kema G.H.J."/>
            <person name="Lawrence C."/>
            <person name="Scott J.A."/>
            <person name="Spatafora J.W."/>
            <person name="Turgeon B.G."/>
            <person name="de Wit P.J.G.M."/>
            <person name="Zhong S."/>
            <person name="Goodwin S.B."/>
            <person name="Grigoriev I.V."/>
        </authorList>
    </citation>
    <scope>NUCLEOTIDE SEQUENCE [LARGE SCALE GENOMIC DNA]</scope>
    <source>
        <strain evidence="3 4">SO2202</strain>
    </source>
</reference>
<dbReference type="RefSeq" id="XP_016761634.1">
    <property type="nucleotide sequence ID" value="XM_016905142.1"/>
</dbReference>
<proteinExistence type="predicted"/>